<protein>
    <submittedName>
        <fullName evidence="2">Uncharacterized protein</fullName>
    </submittedName>
</protein>
<feature type="transmembrane region" description="Helical" evidence="1">
    <location>
        <begin position="93"/>
        <end position="116"/>
    </location>
</feature>
<feature type="transmembrane region" description="Helical" evidence="1">
    <location>
        <begin position="266"/>
        <end position="286"/>
    </location>
</feature>
<reference evidence="2" key="1">
    <citation type="journal article" date="2014" name="Int. J. Syst. Evol. Microbiol.">
        <title>Complete genome sequence of Corynebacterium casei LMG S-19264T (=DSM 44701T), isolated from a smear-ripened cheese.</title>
        <authorList>
            <consortium name="US DOE Joint Genome Institute (JGI-PGF)"/>
            <person name="Walter F."/>
            <person name="Albersmeier A."/>
            <person name="Kalinowski J."/>
            <person name="Ruckert C."/>
        </authorList>
    </citation>
    <scope>NUCLEOTIDE SEQUENCE</scope>
    <source>
        <strain evidence="2">CGMCC 1.15371</strain>
    </source>
</reference>
<comment type="caution">
    <text evidence="2">The sequence shown here is derived from an EMBL/GenBank/DDBJ whole genome shotgun (WGS) entry which is preliminary data.</text>
</comment>
<feature type="transmembrane region" description="Helical" evidence="1">
    <location>
        <begin position="347"/>
        <end position="367"/>
    </location>
</feature>
<keyword evidence="1" id="KW-0472">Membrane</keyword>
<feature type="transmembrane region" description="Helical" evidence="1">
    <location>
        <begin position="166"/>
        <end position="193"/>
    </location>
</feature>
<organism evidence="2 3">
    <name type="scientific">Pullulanibacillus camelliae</name>
    <dbReference type="NCBI Taxonomy" id="1707096"/>
    <lineage>
        <taxon>Bacteria</taxon>
        <taxon>Bacillati</taxon>
        <taxon>Bacillota</taxon>
        <taxon>Bacilli</taxon>
        <taxon>Bacillales</taxon>
        <taxon>Sporolactobacillaceae</taxon>
        <taxon>Pullulanibacillus</taxon>
    </lineage>
</organism>
<accession>A0A8J2YIG5</accession>
<evidence type="ECO:0000313" key="3">
    <source>
        <dbReference type="Proteomes" id="UP000628775"/>
    </source>
</evidence>
<dbReference type="EMBL" id="BMIR01000011">
    <property type="protein sequence ID" value="GGE44773.1"/>
    <property type="molecule type" value="Genomic_DNA"/>
</dbReference>
<feature type="transmembrane region" description="Helical" evidence="1">
    <location>
        <begin position="137"/>
        <end position="160"/>
    </location>
</feature>
<keyword evidence="1" id="KW-0812">Transmembrane</keyword>
<dbReference type="AlphaFoldDB" id="A0A8J2YIG5"/>
<feature type="transmembrane region" description="Helical" evidence="1">
    <location>
        <begin position="428"/>
        <end position="450"/>
    </location>
</feature>
<feature type="transmembrane region" description="Helical" evidence="1">
    <location>
        <begin position="456"/>
        <end position="474"/>
    </location>
</feature>
<feature type="transmembrane region" description="Helical" evidence="1">
    <location>
        <begin position="517"/>
        <end position="534"/>
    </location>
</feature>
<feature type="transmembrane region" description="Helical" evidence="1">
    <location>
        <begin position="495"/>
        <end position="511"/>
    </location>
</feature>
<proteinExistence type="predicted"/>
<evidence type="ECO:0000256" key="1">
    <source>
        <dbReference type="SAM" id="Phobius"/>
    </source>
</evidence>
<gene>
    <name evidence="2" type="ORF">GCM10011391_24480</name>
</gene>
<name>A0A8J2YIG5_9BACL</name>
<keyword evidence="3" id="KW-1185">Reference proteome</keyword>
<dbReference type="RefSeq" id="WP_188694299.1">
    <property type="nucleotide sequence ID" value="NZ_BMIR01000011.1"/>
</dbReference>
<sequence length="547" mass="63129">MKAFKILKLMDHGRGFFEKRHVNYPALRAILQTKLLMDQRRVPTIMSGSGRKKHGQRERNHFLSSLWFYALIGLVLVPFMIMGGNYTFQMSLAYAIIMFIIMTSMVSDFSSVLMDIRDRNILASKPVDTRTINMAKTLHILIYMTLLTGATTGIPLVVGLLRHGVIFFLIALIEVLLSDILIIFLTALLYFCILRYFDGEKLKDVINYVQIGLIIAIMIGYQFVVRSFDLVSLNVTFHLKWWDVFIPPIWFSAPFELVLHDRVNGYLILFSFMTLLVPLLALAFYMKLMPTFERNLQKLVNRGGKQKSQRRFSLESHKVLCRSKIEQAVFQFSCLMMKKEREFKLKVYPSLGFSIVLPFIFIFNALHDGSLADLSTSKWYLSFYFSLVIIPSVVVMLKYSGNYKGAWIYKALPIEEHGDIYKGAIKAFVYKLFVPLFLILAVVFIVLFGFRIVPDLIITFLNALLYVYICFLMTGKVIPFSRPFENIQQSDGIKIFFLIFIILGFVGLHWLCTIFSFVLYGYLLVLLAVNVIVWRKGFLLAARSFKG</sequence>
<evidence type="ECO:0000313" key="2">
    <source>
        <dbReference type="EMBL" id="GGE44773.1"/>
    </source>
</evidence>
<feature type="transmembrane region" description="Helical" evidence="1">
    <location>
        <begin position="61"/>
        <end position="81"/>
    </location>
</feature>
<reference evidence="2" key="2">
    <citation type="submission" date="2020-09" db="EMBL/GenBank/DDBJ databases">
        <authorList>
            <person name="Sun Q."/>
            <person name="Zhou Y."/>
        </authorList>
    </citation>
    <scope>NUCLEOTIDE SEQUENCE</scope>
    <source>
        <strain evidence="2">CGMCC 1.15371</strain>
    </source>
</reference>
<keyword evidence="1" id="KW-1133">Transmembrane helix</keyword>
<feature type="transmembrane region" description="Helical" evidence="1">
    <location>
        <begin position="205"/>
        <end position="224"/>
    </location>
</feature>
<dbReference type="Proteomes" id="UP000628775">
    <property type="component" value="Unassembled WGS sequence"/>
</dbReference>
<feature type="transmembrane region" description="Helical" evidence="1">
    <location>
        <begin position="379"/>
        <end position="397"/>
    </location>
</feature>